<dbReference type="AlphaFoldDB" id="A0A5B9Q8T7"/>
<evidence type="ECO:0000313" key="1">
    <source>
        <dbReference type="EMBL" id="QEG33955.1"/>
    </source>
</evidence>
<name>A0A5B9Q8T7_9BACT</name>
<gene>
    <name evidence="1" type="ORF">Pr1d_12260</name>
</gene>
<reference evidence="1 2" key="1">
    <citation type="submission" date="2019-08" db="EMBL/GenBank/DDBJ databases">
        <title>Deep-cultivation of Planctomycetes and their phenomic and genomic characterization uncovers novel biology.</title>
        <authorList>
            <person name="Wiegand S."/>
            <person name="Jogler M."/>
            <person name="Boedeker C."/>
            <person name="Pinto D."/>
            <person name="Vollmers J."/>
            <person name="Rivas-Marin E."/>
            <person name="Kohn T."/>
            <person name="Peeters S.H."/>
            <person name="Heuer A."/>
            <person name="Rast P."/>
            <person name="Oberbeckmann S."/>
            <person name="Bunk B."/>
            <person name="Jeske O."/>
            <person name="Meyerdierks A."/>
            <person name="Storesund J.E."/>
            <person name="Kallscheuer N."/>
            <person name="Luecker S."/>
            <person name="Lage O.M."/>
            <person name="Pohl T."/>
            <person name="Merkel B.J."/>
            <person name="Hornburger P."/>
            <person name="Mueller R.-W."/>
            <person name="Bruemmer F."/>
            <person name="Labrenz M."/>
            <person name="Spormann A.M."/>
            <person name="Op den Camp H."/>
            <person name="Overmann J."/>
            <person name="Amann R."/>
            <person name="Jetten M.S.M."/>
            <person name="Mascher T."/>
            <person name="Medema M.H."/>
            <person name="Devos D.P."/>
            <person name="Kaster A.-K."/>
            <person name="Ovreas L."/>
            <person name="Rohde M."/>
            <person name="Galperin M.Y."/>
            <person name="Jogler C."/>
        </authorList>
    </citation>
    <scope>NUCLEOTIDE SEQUENCE [LARGE SCALE GENOMIC DNA]</scope>
    <source>
        <strain evidence="1 2">Pr1d</strain>
    </source>
</reference>
<proteinExistence type="predicted"/>
<evidence type="ECO:0000313" key="2">
    <source>
        <dbReference type="Proteomes" id="UP000323917"/>
    </source>
</evidence>
<accession>A0A5B9Q8T7</accession>
<dbReference type="EMBL" id="CP042913">
    <property type="protein sequence ID" value="QEG33955.1"/>
    <property type="molecule type" value="Genomic_DNA"/>
</dbReference>
<keyword evidence="2" id="KW-1185">Reference proteome</keyword>
<sequence>MSSTLLHPVLKILSLRDAETQRKNGLFSVSPRLCEKISLVNRYKHESRLTGPL</sequence>
<dbReference type="Proteomes" id="UP000323917">
    <property type="component" value="Chromosome"/>
</dbReference>
<organism evidence="1 2">
    <name type="scientific">Bythopirellula goksoeyrii</name>
    <dbReference type="NCBI Taxonomy" id="1400387"/>
    <lineage>
        <taxon>Bacteria</taxon>
        <taxon>Pseudomonadati</taxon>
        <taxon>Planctomycetota</taxon>
        <taxon>Planctomycetia</taxon>
        <taxon>Pirellulales</taxon>
        <taxon>Lacipirellulaceae</taxon>
        <taxon>Bythopirellula</taxon>
    </lineage>
</organism>
<dbReference type="KEGG" id="bgok:Pr1d_12260"/>
<protein>
    <submittedName>
        <fullName evidence="1">Uncharacterized protein</fullName>
    </submittedName>
</protein>